<name>A0A0D2IW57_9EURO</name>
<dbReference type="HOGENOM" id="CLU_009388_3_0_1"/>
<dbReference type="VEuPathDB" id="FungiDB:Z518_01361"/>
<keyword evidence="3" id="KW-1185">Reference proteome</keyword>
<reference evidence="2 3" key="1">
    <citation type="submission" date="2015-01" db="EMBL/GenBank/DDBJ databases">
        <title>The Genome Sequence of Rhinocladiella mackenzie CBS 650.93.</title>
        <authorList>
            <consortium name="The Broad Institute Genomics Platform"/>
            <person name="Cuomo C."/>
            <person name="de Hoog S."/>
            <person name="Gorbushina A."/>
            <person name="Stielow B."/>
            <person name="Teixiera M."/>
            <person name="Abouelleil A."/>
            <person name="Chapman S.B."/>
            <person name="Priest M."/>
            <person name="Young S.K."/>
            <person name="Wortman J."/>
            <person name="Nusbaum C."/>
            <person name="Birren B."/>
        </authorList>
    </citation>
    <scope>NUCLEOTIDE SEQUENCE [LARGE SCALE GENOMIC DNA]</scope>
    <source>
        <strain evidence="2 3">CBS 650.93</strain>
    </source>
</reference>
<dbReference type="RefSeq" id="XP_013277415.1">
    <property type="nucleotide sequence ID" value="XM_013421961.1"/>
</dbReference>
<evidence type="ECO:0000313" key="3">
    <source>
        <dbReference type="Proteomes" id="UP000053617"/>
    </source>
</evidence>
<dbReference type="EMBL" id="KN847475">
    <property type="protein sequence ID" value="KIX10279.1"/>
    <property type="molecule type" value="Genomic_DNA"/>
</dbReference>
<dbReference type="PANTHER" id="PTHR39596:SF2">
    <property type="entry name" value="HET DOMAIN PROTEIN (AFU_ORTHOLOGUE AFUA_1G17550)-RELATED"/>
    <property type="match status" value="1"/>
</dbReference>
<sequence>MVDHLQLPRQLRYPLPSIPYVLRSPPSSAYDGLEFSSYPQRRGFNKDELLQGHVAGRSDEELNEFFQSWLFFGTIYEVFRIAKEKFNMTEFVWVNGDGQQLITTRPLRKHLDSWVQRELRAGRSLFWGLVSLFTDTWYERLRRIDECLDEAMKFTAKLLAPASPSSLPRDQLPNIMPEISLSIIILTSTLEWAKDQVVPAYVREQMMQNMGSDSMLGSDILSGSLPYVPRRAYTACGPAEYTLQMLYQGGWCPLEVRMFKELADPTMFYFSQLVRPPLNLGPSHANCTADKCVAYQVDDTNYRPRHRDFCGGCDGIGFLTSQVALLVSQGHIPLVRVHNQNGNPQFQLCPADGRDYIAISHVWVQGLGNRVTNTLPECQLTFVWNLVNTVYGNPDIGPVSFWIDTLCVPLEPIDERRRAITRMKEVYRGAHSVLVIDQELLRISCRLPDTPGTLKYAHSVDPDVGPVDEFDLESNTREFYMRLFVSPWSHRLWTLQEGALSKQLFIAFADGIHSLGSIVRSNHTLTMLRSAYQPAESAPMRNAHNMLGSVDVADGGGVHFGKMGPLLCYRDTSNLPDEAVCLGGILDLATDRIVNAGNTREERMLEFYRQLPKVPVGLLFLEGPKLDVPGFRWAPTSLLGMTLTLTQTLETMVTDRIEGSDQDNHVGGLLIPSLGVLLHNPQATESFSKSPSHDSWRSRLPPVFYVVDIWRALIEPGRENDREYVQFVLDASSALGSALSQFSPLQTDYLPGVVWRLTYTGAMPWSDVLRSVNDEYHSKNNAIGDVGEGQESNDSDSDLSFGFVIQQTLNHAGESALPTKKAALVANLSRRFMTTNNDGIRNFQNEEPCETSGEGGMSAELVVSGCFMGVFTLESIPPDEWSVIEPTIVSIEPDNPIVLRPKVGGRSTYWIVR</sequence>
<dbReference type="InterPro" id="IPR010730">
    <property type="entry name" value="HET"/>
</dbReference>
<accession>A0A0D2IW57</accession>
<dbReference type="Proteomes" id="UP000053617">
    <property type="component" value="Unassembled WGS sequence"/>
</dbReference>
<evidence type="ECO:0000313" key="2">
    <source>
        <dbReference type="EMBL" id="KIX10279.1"/>
    </source>
</evidence>
<dbReference type="GeneID" id="25289432"/>
<dbReference type="AlphaFoldDB" id="A0A0D2IW57"/>
<evidence type="ECO:0000259" key="1">
    <source>
        <dbReference type="Pfam" id="PF06985"/>
    </source>
</evidence>
<dbReference type="STRING" id="1442369.A0A0D2IW57"/>
<gene>
    <name evidence="2" type="ORF">Z518_01361</name>
</gene>
<feature type="domain" description="Heterokaryon incompatibility" evidence="1">
    <location>
        <begin position="356"/>
        <end position="497"/>
    </location>
</feature>
<protein>
    <recommendedName>
        <fullName evidence="1">Heterokaryon incompatibility domain-containing protein</fullName>
    </recommendedName>
</protein>
<dbReference type="Pfam" id="PF06985">
    <property type="entry name" value="HET"/>
    <property type="match status" value="1"/>
</dbReference>
<organism evidence="2 3">
    <name type="scientific">Rhinocladiella mackenziei CBS 650.93</name>
    <dbReference type="NCBI Taxonomy" id="1442369"/>
    <lineage>
        <taxon>Eukaryota</taxon>
        <taxon>Fungi</taxon>
        <taxon>Dikarya</taxon>
        <taxon>Ascomycota</taxon>
        <taxon>Pezizomycotina</taxon>
        <taxon>Eurotiomycetes</taxon>
        <taxon>Chaetothyriomycetidae</taxon>
        <taxon>Chaetothyriales</taxon>
        <taxon>Herpotrichiellaceae</taxon>
        <taxon>Rhinocladiella</taxon>
    </lineage>
</organism>
<dbReference type="PANTHER" id="PTHR39596">
    <property type="match status" value="1"/>
</dbReference>
<dbReference type="OrthoDB" id="2426273at2759"/>
<proteinExistence type="predicted"/>